<dbReference type="PANTHER" id="PTHR43544">
    <property type="entry name" value="SHORT-CHAIN DEHYDROGENASE/REDUCTASE"/>
    <property type="match status" value="1"/>
</dbReference>
<evidence type="ECO:0000313" key="3">
    <source>
        <dbReference type="Proteomes" id="UP001161757"/>
    </source>
</evidence>
<dbReference type="GO" id="GO:0016491">
    <property type="term" value="F:oxidoreductase activity"/>
    <property type="evidence" value="ECO:0007669"/>
    <property type="project" value="TreeGrafter"/>
</dbReference>
<dbReference type="InterPro" id="IPR051468">
    <property type="entry name" value="Fungal_SecMetab_SDRs"/>
</dbReference>
<comment type="caution">
    <text evidence="2">The sequence shown here is derived from an EMBL/GenBank/DDBJ whole genome shotgun (WGS) entry which is preliminary data.</text>
</comment>
<dbReference type="GO" id="GO:0005737">
    <property type="term" value="C:cytoplasm"/>
    <property type="evidence" value="ECO:0007669"/>
    <property type="project" value="TreeGrafter"/>
</dbReference>
<accession>A0AAN6EUQ1</accession>
<evidence type="ECO:0008006" key="4">
    <source>
        <dbReference type="Google" id="ProtNLM"/>
    </source>
</evidence>
<evidence type="ECO:0000256" key="1">
    <source>
        <dbReference type="ARBA" id="ARBA00006484"/>
    </source>
</evidence>
<dbReference type="AlphaFoldDB" id="A0AAN6EUQ1"/>
<organism evidence="2 3">
    <name type="scientific">Exophiala dermatitidis</name>
    <name type="common">Black yeast-like fungus</name>
    <name type="synonym">Wangiella dermatitidis</name>
    <dbReference type="NCBI Taxonomy" id="5970"/>
    <lineage>
        <taxon>Eukaryota</taxon>
        <taxon>Fungi</taxon>
        <taxon>Dikarya</taxon>
        <taxon>Ascomycota</taxon>
        <taxon>Pezizomycotina</taxon>
        <taxon>Eurotiomycetes</taxon>
        <taxon>Chaetothyriomycetidae</taxon>
        <taxon>Chaetothyriales</taxon>
        <taxon>Herpotrichiellaceae</taxon>
        <taxon>Exophiala</taxon>
    </lineage>
</organism>
<dbReference type="Gene3D" id="3.40.50.720">
    <property type="entry name" value="NAD(P)-binding Rossmann-like Domain"/>
    <property type="match status" value="1"/>
</dbReference>
<dbReference type="PRINTS" id="PR00081">
    <property type="entry name" value="GDHRDH"/>
</dbReference>
<dbReference type="EMBL" id="JAJGCB010000010">
    <property type="protein sequence ID" value="KAJ8990671.1"/>
    <property type="molecule type" value="Genomic_DNA"/>
</dbReference>
<dbReference type="GO" id="GO:0019748">
    <property type="term" value="P:secondary metabolic process"/>
    <property type="evidence" value="ECO:0007669"/>
    <property type="project" value="TreeGrafter"/>
</dbReference>
<sequence>MASRVVLITGANSGVGYGVTQVLASASEKFHVIMASRSLERATKAKAEIEASGIEGRLSTVQMDVTDPDSVGKAADRVGQEFGKVDVLVNNAGVASIDQDVLTRFRTCLTTNVIGTALVTAAFRPLLLKSSKPTSIYVSSGSGSLTRTANLMTSKLPIPGSTDAYQASKAALNMIALQERADYHEQGLKVFIVCPGFVRSNLRGTSPDLVSGWGLAKDPRTAGETMLSIIRGQRDADEGKFIHEDGIYPW</sequence>
<dbReference type="Proteomes" id="UP001161757">
    <property type="component" value="Unassembled WGS sequence"/>
</dbReference>
<name>A0AAN6EUQ1_EXODE</name>
<protein>
    <recommendedName>
        <fullName evidence="4">Short chain dehydrogenase/reductase</fullName>
    </recommendedName>
</protein>
<comment type="similarity">
    <text evidence="1">Belongs to the short-chain dehydrogenases/reductases (SDR) family.</text>
</comment>
<dbReference type="PANTHER" id="PTHR43544:SF32">
    <property type="entry name" value="CHAIN DEHYDROGENASE, PUTATIVE (AFU_ORTHOLOGUE AFUA_5G01530)-RELATED"/>
    <property type="match status" value="1"/>
</dbReference>
<dbReference type="SUPFAM" id="SSF51735">
    <property type="entry name" value="NAD(P)-binding Rossmann-fold domains"/>
    <property type="match status" value="1"/>
</dbReference>
<evidence type="ECO:0000313" key="2">
    <source>
        <dbReference type="EMBL" id="KAJ8990671.1"/>
    </source>
</evidence>
<dbReference type="Pfam" id="PF00106">
    <property type="entry name" value="adh_short"/>
    <property type="match status" value="1"/>
</dbReference>
<reference evidence="2" key="1">
    <citation type="submission" date="2023-01" db="EMBL/GenBank/DDBJ databases">
        <title>Exophiala dermititidis isolated from Cystic Fibrosis Patient.</title>
        <authorList>
            <person name="Kurbessoian T."/>
            <person name="Crocker A."/>
            <person name="Murante D."/>
            <person name="Hogan D.A."/>
            <person name="Stajich J.E."/>
        </authorList>
    </citation>
    <scope>NUCLEOTIDE SEQUENCE</scope>
    <source>
        <strain evidence="2">Ex8</strain>
    </source>
</reference>
<dbReference type="InterPro" id="IPR036291">
    <property type="entry name" value="NAD(P)-bd_dom_sf"/>
</dbReference>
<gene>
    <name evidence="2" type="ORF">HRR80_005448</name>
</gene>
<proteinExistence type="inferred from homology"/>
<dbReference type="InterPro" id="IPR002347">
    <property type="entry name" value="SDR_fam"/>
</dbReference>